<reference evidence="2" key="1">
    <citation type="submission" date="2025-08" db="UniProtKB">
        <authorList>
            <consortium name="Ensembl"/>
        </authorList>
    </citation>
    <scope>IDENTIFICATION</scope>
</reference>
<organism evidence="2 3">
    <name type="scientific">Neogobius melanostomus</name>
    <name type="common">round goby</name>
    <dbReference type="NCBI Taxonomy" id="47308"/>
    <lineage>
        <taxon>Eukaryota</taxon>
        <taxon>Metazoa</taxon>
        <taxon>Chordata</taxon>
        <taxon>Craniata</taxon>
        <taxon>Vertebrata</taxon>
        <taxon>Euteleostomi</taxon>
        <taxon>Actinopterygii</taxon>
        <taxon>Neopterygii</taxon>
        <taxon>Teleostei</taxon>
        <taxon>Neoteleostei</taxon>
        <taxon>Acanthomorphata</taxon>
        <taxon>Gobiaria</taxon>
        <taxon>Gobiiformes</taxon>
        <taxon>Gobioidei</taxon>
        <taxon>Gobiidae</taxon>
        <taxon>Benthophilinae</taxon>
        <taxon>Neogobiini</taxon>
        <taxon>Neogobius</taxon>
    </lineage>
</organism>
<dbReference type="Pfam" id="PF00059">
    <property type="entry name" value="Lectin_C"/>
    <property type="match status" value="1"/>
</dbReference>
<proteinExistence type="predicted"/>
<evidence type="ECO:0000313" key="2">
    <source>
        <dbReference type="Ensembl" id="ENSNMLP00000002231.1"/>
    </source>
</evidence>
<dbReference type="InterPro" id="IPR016186">
    <property type="entry name" value="C-type_lectin-like/link_sf"/>
</dbReference>
<dbReference type="SUPFAM" id="SSF56436">
    <property type="entry name" value="C-type lectin-like"/>
    <property type="match status" value="1"/>
</dbReference>
<evidence type="ECO:0000259" key="1">
    <source>
        <dbReference type="PROSITE" id="PS50041"/>
    </source>
</evidence>
<evidence type="ECO:0000313" key="3">
    <source>
        <dbReference type="Proteomes" id="UP000694523"/>
    </source>
</evidence>
<protein>
    <recommendedName>
        <fullName evidence="1">C-type lectin domain-containing protein</fullName>
    </recommendedName>
</protein>
<dbReference type="PANTHER" id="PTHR45784:SF3">
    <property type="entry name" value="C-TYPE LECTIN DOMAIN FAMILY 4 MEMBER K-LIKE-RELATED"/>
    <property type="match status" value="1"/>
</dbReference>
<dbReference type="Ensembl" id="ENSNMLT00000002576.1">
    <property type="protein sequence ID" value="ENSNMLP00000002231.1"/>
    <property type="gene ID" value="ENSNMLG00000001676.1"/>
</dbReference>
<dbReference type="PANTHER" id="PTHR45784">
    <property type="entry name" value="C-TYPE LECTIN DOMAIN FAMILY 20 MEMBER A-RELATED"/>
    <property type="match status" value="1"/>
</dbReference>
<dbReference type="PROSITE" id="PS50041">
    <property type="entry name" value="C_TYPE_LECTIN_2"/>
    <property type="match status" value="1"/>
</dbReference>
<feature type="domain" description="C-type lectin" evidence="1">
    <location>
        <begin position="18"/>
        <end position="115"/>
    </location>
</feature>
<dbReference type="SMART" id="SM00034">
    <property type="entry name" value="CLECT"/>
    <property type="match status" value="1"/>
</dbReference>
<dbReference type="Gene3D" id="3.10.100.10">
    <property type="entry name" value="Mannose-Binding Protein A, subunit A"/>
    <property type="match status" value="1"/>
</dbReference>
<accession>A0A8C6S695</accession>
<dbReference type="Proteomes" id="UP000694523">
    <property type="component" value="Unplaced"/>
</dbReference>
<sequence>ITHVTFTSLSSALISGSSSPKVYHVSPDYLSWNDALTYCRTHHKDLALIESAGENTAAANVSDGDKWIGLFRSTGKWSDNRAVAYTAWYHELSGKKTYHEPCVHLYGSIWRTSSCGIRKAVCYSGEDLVFVAYK</sequence>
<reference evidence="2" key="2">
    <citation type="submission" date="2025-09" db="UniProtKB">
        <authorList>
            <consortium name="Ensembl"/>
        </authorList>
    </citation>
    <scope>IDENTIFICATION</scope>
</reference>
<name>A0A8C6S695_9GOBI</name>
<dbReference type="InterPro" id="IPR001304">
    <property type="entry name" value="C-type_lectin-like"/>
</dbReference>
<keyword evidence="3" id="KW-1185">Reference proteome</keyword>
<dbReference type="AlphaFoldDB" id="A0A8C6S695"/>
<dbReference type="InterPro" id="IPR016187">
    <property type="entry name" value="CTDL_fold"/>
</dbReference>